<comment type="similarity">
    <text evidence="11 13">Belongs to the EPSP synthase family. MurA subfamily.</text>
</comment>
<feature type="compositionally biased region" description="Polar residues" evidence="14">
    <location>
        <begin position="1"/>
        <end position="14"/>
    </location>
</feature>
<evidence type="ECO:0000256" key="10">
    <source>
        <dbReference type="ARBA" id="ARBA00037534"/>
    </source>
</evidence>
<dbReference type="UniPathway" id="UPA00219"/>
<comment type="subcellular location">
    <subcellularLocation>
        <location evidence="1 13">Cytoplasm</location>
    </subcellularLocation>
</comment>
<dbReference type="EC" id="2.5.1.7" evidence="13"/>
<dbReference type="Gene3D" id="3.65.10.10">
    <property type="entry name" value="Enolpyruvate transferase domain"/>
    <property type="match status" value="2"/>
</dbReference>
<feature type="binding site" evidence="13">
    <location>
        <begin position="40"/>
        <end position="41"/>
    </location>
    <ligand>
        <name>phosphoenolpyruvate</name>
        <dbReference type="ChEBI" id="CHEBI:58702"/>
    </ligand>
</feature>
<keyword evidence="6 13" id="KW-0133">Cell shape</keyword>
<reference evidence="17" key="1">
    <citation type="submission" date="2019-09" db="EMBL/GenBank/DDBJ databases">
        <title>Mumia zhuanghuii sp. nov. isolated from the intestinal contents of plateau pika (Ochotona curzoniae) in the Qinghai-Tibet plateau of China.</title>
        <authorList>
            <person name="Tian Z."/>
        </authorList>
    </citation>
    <scope>NUCLEOTIDE SEQUENCE [LARGE SCALE GENOMIC DNA]</scope>
    <source>
        <strain evidence="17">DSM 25564</strain>
    </source>
</reference>
<evidence type="ECO:0000256" key="12">
    <source>
        <dbReference type="ARBA" id="ARBA00047527"/>
    </source>
</evidence>
<dbReference type="GO" id="GO:0051301">
    <property type="term" value="P:cell division"/>
    <property type="evidence" value="ECO:0007669"/>
    <property type="project" value="UniProtKB-KW"/>
</dbReference>
<evidence type="ECO:0000256" key="7">
    <source>
        <dbReference type="ARBA" id="ARBA00022984"/>
    </source>
</evidence>
<dbReference type="RefSeq" id="WP_150419091.1">
    <property type="nucleotide sequence ID" value="NZ_VYRZ01000002.1"/>
</dbReference>
<sequence>MSTPSSEPASAQQTSREEGEILEIRGGRPLVGRVDVKGAKNFATKAMVASLLGETESVLRDVPDISDVAVVRSLLEVHGVGVVEESEGVLRLDPTGAVSANFEEIDAHAGASRIPILFCGPLLHLLGQAFIPDLGGCRIGDRPIDFHLDALRKFGAIVDKQPSGIRLSAPEGLHGADIELPYPSVGATEQVLLTAVRARGTTELRNAAIEPEIMDLIAVLQKMGAIISYEPNRVIFIEGVDKLRGYDHRSIFDRNEAASWACAALATDGDIFVGGAKQQEMLTFLNVFRKAGGDFDIQEDGIRFRRDGALRPVSVETDVHPGFMTDWQQPLIVALTQAEGVSTVHETVYENRLGFTQALNKMGADIVVHPEGIASPERRVPRRALEQAAVISGPTPLHGADVVVPDLRGGYSYVIAALAANGTSIVRNVGIIRRGYEKFFDKLTALGADFDVIG</sequence>
<evidence type="ECO:0000256" key="11">
    <source>
        <dbReference type="ARBA" id="ARBA00038367"/>
    </source>
</evidence>
<evidence type="ECO:0000313" key="17">
    <source>
        <dbReference type="Proteomes" id="UP000327039"/>
    </source>
</evidence>
<dbReference type="Pfam" id="PF00275">
    <property type="entry name" value="EPSP_synthase"/>
    <property type="match status" value="1"/>
</dbReference>
<evidence type="ECO:0000256" key="2">
    <source>
        <dbReference type="ARBA" id="ARBA00004752"/>
    </source>
</evidence>
<feature type="modified residue" description="2-(S-cysteinyl)pyruvic acid O-phosphothioketal" evidence="13">
    <location>
        <position position="137"/>
    </location>
</feature>
<keyword evidence="4 13" id="KW-0132">Cell division</keyword>
<gene>
    <name evidence="13 16" type="primary">murA</name>
    <name evidence="16" type="ORF">F6B42_08030</name>
</gene>
<dbReference type="GO" id="GO:0008760">
    <property type="term" value="F:UDP-N-acetylglucosamine 1-carboxyvinyltransferase activity"/>
    <property type="evidence" value="ECO:0007669"/>
    <property type="project" value="UniProtKB-UniRule"/>
</dbReference>
<evidence type="ECO:0000313" key="16">
    <source>
        <dbReference type="EMBL" id="KAA9086923.1"/>
    </source>
</evidence>
<comment type="pathway">
    <text evidence="2 13">Cell wall biogenesis; peptidoglycan biosynthesis.</text>
</comment>
<keyword evidence="17" id="KW-1185">Reference proteome</keyword>
<feature type="region of interest" description="Disordered" evidence="14">
    <location>
        <begin position="1"/>
        <end position="20"/>
    </location>
</feature>
<feature type="domain" description="Enolpyruvate transferase" evidence="15">
    <location>
        <begin position="25"/>
        <end position="443"/>
    </location>
</feature>
<dbReference type="AlphaFoldDB" id="A0A5J5ITE7"/>
<organism evidence="16 17">
    <name type="scientific">Microbacterium radiodurans</name>
    <dbReference type="NCBI Taxonomy" id="661398"/>
    <lineage>
        <taxon>Bacteria</taxon>
        <taxon>Bacillati</taxon>
        <taxon>Actinomycetota</taxon>
        <taxon>Actinomycetes</taxon>
        <taxon>Micrococcales</taxon>
        <taxon>Microbacteriaceae</taxon>
        <taxon>Microbacterium</taxon>
    </lineage>
</organism>
<evidence type="ECO:0000256" key="5">
    <source>
        <dbReference type="ARBA" id="ARBA00022679"/>
    </source>
</evidence>
<dbReference type="NCBIfam" id="TIGR01072">
    <property type="entry name" value="murA"/>
    <property type="match status" value="1"/>
</dbReference>
<keyword evidence="8 13" id="KW-0131">Cell cycle</keyword>
<comment type="catalytic activity">
    <reaction evidence="12 13">
        <text>phosphoenolpyruvate + UDP-N-acetyl-alpha-D-glucosamine = UDP-N-acetyl-3-O-(1-carboxyvinyl)-alpha-D-glucosamine + phosphate</text>
        <dbReference type="Rhea" id="RHEA:18681"/>
        <dbReference type="ChEBI" id="CHEBI:43474"/>
        <dbReference type="ChEBI" id="CHEBI:57705"/>
        <dbReference type="ChEBI" id="CHEBI:58702"/>
        <dbReference type="ChEBI" id="CHEBI:68483"/>
        <dbReference type="EC" id="2.5.1.7"/>
    </reaction>
</comment>
<accession>A0A5J5ITE7</accession>
<dbReference type="InterPro" id="IPR001986">
    <property type="entry name" value="Enolpyruvate_Tfrase_dom"/>
</dbReference>
<keyword evidence="5 13" id="KW-0808">Transferase</keyword>
<dbReference type="GO" id="GO:0009252">
    <property type="term" value="P:peptidoglycan biosynthetic process"/>
    <property type="evidence" value="ECO:0007669"/>
    <property type="project" value="UniProtKB-UniRule"/>
</dbReference>
<dbReference type="InterPro" id="IPR005750">
    <property type="entry name" value="UDP_GlcNAc_COvinyl_MurA"/>
</dbReference>
<dbReference type="NCBIfam" id="NF006873">
    <property type="entry name" value="PRK09369.1"/>
    <property type="match status" value="1"/>
</dbReference>
<evidence type="ECO:0000256" key="14">
    <source>
        <dbReference type="SAM" id="MobiDB-lite"/>
    </source>
</evidence>
<keyword evidence="7 13" id="KW-0573">Peptidoglycan synthesis</keyword>
<name>A0A5J5ITE7_9MICO</name>
<comment type="caution">
    <text evidence="16">The sequence shown here is derived from an EMBL/GenBank/DDBJ whole genome shotgun (WGS) entry which is preliminary data.</text>
</comment>
<dbReference type="PANTHER" id="PTHR43783:SF1">
    <property type="entry name" value="UDP-N-ACETYLGLUCOSAMINE 1-CARBOXYVINYLTRANSFERASE"/>
    <property type="match status" value="1"/>
</dbReference>
<feature type="binding site" evidence="13">
    <location>
        <position position="348"/>
    </location>
    <ligand>
        <name>UDP-N-acetyl-alpha-D-glucosamine</name>
        <dbReference type="ChEBI" id="CHEBI:57705"/>
    </ligand>
</feature>
<evidence type="ECO:0000259" key="15">
    <source>
        <dbReference type="Pfam" id="PF00275"/>
    </source>
</evidence>
<feature type="binding site" evidence="13">
    <location>
        <position position="113"/>
    </location>
    <ligand>
        <name>UDP-N-acetyl-alpha-D-glucosamine</name>
        <dbReference type="ChEBI" id="CHEBI:57705"/>
    </ligand>
</feature>
<dbReference type="EMBL" id="VYRZ01000002">
    <property type="protein sequence ID" value="KAA9086923.1"/>
    <property type="molecule type" value="Genomic_DNA"/>
</dbReference>
<dbReference type="InterPro" id="IPR013792">
    <property type="entry name" value="RNA3'P_cycl/enolpyr_Trfase_a/b"/>
</dbReference>
<evidence type="ECO:0000256" key="1">
    <source>
        <dbReference type="ARBA" id="ARBA00004496"/>
    </source>
</evidence>
<dbReference type="InterPro" id="IPR036968">
    <property type="entry name" value="Enolpyruvate_Tfrase_sf"/>
</dbReference>
<evidence type="ECO:0000256" key="3">
    <source>
        <dbReference type="ARBA" id="ARBA00022490"/>
    </source>
</evidence>
<comment type="function">
    <text evidence="10 13">Cell wall formation. Adds enolpyruvyl to UDP-N-acetylglucosamine.</text>
</comment>
<evidence type="ECO:0000256" key="4">
    <source>
        <dbReference type="ARBA" id="ARBA00022618"/>
    </source>
</evidence>
<evidence type="ECO:0000256" key="9">
    <source>
        <dbReference type="ARBA" id="ARBA00023316"/>
    </source>
</evidence>
<evidence type="ECO:0000256" key="6">
    <source>
        <dbReference type="ARBA" id="ARBA00022960"/>
    </source>
</evidence>
<protein>
    <recommendedName>
        <fullName evidence="13">UDP-N-acetylglucosamine 1-carboxyvinyltransferase</fullName>
        <ecNumber evidence="13">2.5.1.7</ecNumber>
    </recommendedName>
    <alternativeName>
        <fullName evidence="13">Enoylpyruvate transferase</fullName>
    </alternativeName>
    <alternativeName>
        <fullName evidence="13">UDP-N-acetylglucosamine enolpyruvyl transferase</fullName>
        <shortName evidence="13">EPT</shortName>
    </alternativeName>
</protein>
<evidence type="ECO:0000256" key="8">
    <source>
        <dbReference type="ARBA" id="ARBA00023306"/>
    </source>
</evidence>
<keyword evidence="13" id="KW-0670">Pyruvate</keyword>
<dbReference type="HAMAP" id="MF_00111">
    <property type="entry name" value="MurA"/>
    <property type="match status" value="1"/>
</dbReference>
<dbReference type="GO" id="GO:0008360">
    <property type="term" value="P:regulation of cell shape"/>
    <property type="evidence" value="ECO:0007669"/>
    <property type="project" value="UniProtKB-KW"/>
</dbReference>
<keyword evidence="9 13" id="KW-0961">Cell wall biogenesis/degradation</keyword>
<keyword evidence="3 13" id="KW-0963">Cytoplasm</keyword>
<dbReference type="PANTHER" id="PTHR43783">
    <property type="entry name" value="UDP-N-ACETYLGLUCOSAMINE 1-CARBOXYVINYLTRANSFERASE"/>
    <property type="match status" value="1"/>
</dbReference>
<proteinExistence type="inferred from homology"/>
<dbReference type="GO" id="GO:0019277">
    <property type="term" value="P:UDP-N-acetylgalactosamine biosynthetic process"/>
    <property type="evidence" value="ECO:0007669"/>
    <property type="project" value="InterPro"/>
</dbReference>
<dbReference type="CDD" id="cd01555">
    <property type="entry name" value="UdpNAET"/>
    <property type="match status" value="1"/>
</dbReference>
<dbReference type="GO" id="GO:0005737">
    <property type="term" value="C:cytoplasm"/>
    <property type="evidence" value="ECO:0007669"/>
    <property type="project" value="UniProtKB-SubCell"/>
</dbReference>
<dbReference type="InterPro" id="IPR050068">
    <property type="entry name" value="MurA_subfamily"/>
</dbReference>
<feature type="binding site" evidence="13">
    <location>
        <position position="326"/>
    </location>
    <ligand>
        <name>UDP-N-acetyl-alpha-D-glucosamine</name>
        <dbReference type="ChEBI" id="CHEBI:57705"/>
    </ligand>
</feature>
<dbReference type="SUPFAM" id="SSF55205">
    <property type="entry name" value="EPT/RTPC-like"/>
    <property type="match status" value="1"/>
</dbReference>
<feature type="active site" description="Proton donor" evidence="13">
    <location>
        <position position="137"/>
    </location>
</feature>
<dbReference type="OrthoDB" id="9803760at2"/>
<evidence type="ECO:0000256" key="13">
    <source>
        <dbReference type="HAMAP-Rule" id="MF_00111"/>
    </source>
</evidence>
<dbReference type="GO" id="GO:0071555">
    <property type="term" value="P:cell wall organization"/>
    <property type="evidence" value="ECO:0007669"/>
    <property type="project" value="UniProtKB-KW"/>
</dbReference>
<comment type="caution">
    <text evidence="13">Lacks conserved residue(s) required for the propagation of feature annotation.</text>
</comment>
<dbReference type="Proteomes" id="UP000327039">
    <property type="component" value="Unassembled WGS sequence"/>
</dbReference>